<keyword evidence="2" id="KW-1185">Reference proteome</keyword>
<reference evidence="1 2" key="1">
    <citation type="journal article" date="2006" name="Proc. Natl. Acad. Sci. U.S.A.">
        <title>Evolution of sensory complexity recorded in a myxobacterial genome.</title>
        <authorList>
            <person name="Goldman B.S."/>
            <person name="Nierman W.C."/>
            <person name="Kaiser D."/>
            <person name="Slater S.C."/>
            <person name="Durkin A.S."/>
            <person name="Eisen J.A."/>
            <person name="Ronning C.M."/>
            <person name="Barbazuk W.B."/>
            <person name="Blanchard M."/>
            <person name="Field C."/>
            <person name="Halling C."/>
            <person name="Hinkle G."/>
            <person name="Iartchuk O."/>
            <person name="Kim H.S."/>
            <person name="Mackenzie C."/>
            <person name="Madupu R."/>
            <person name="Miller N."/>
            <person name="Shvartsbeyn A."/>
            <person name="Sullivan S.A."/>
            <person name="Vaudin M."/>
            <person name="Wiegand R."/>
            <person name="Kaplan H.B."/>
        </authorList>
    </citation>
    <scope>NUCLEOTIDE SEQUENCE [LARGE SCALE GENOMIC DNA]</scope>
    <source>
        <strain evidence="2">DK1622</strain>
    </source>
</reference>
<dbReference type="Proteomes" id="UP000002402">
    <property type="component" value="Chromosome"/>
</dbReference>
<dbReference type="KEGG" id="mxa:MXAN_0490"/>
<dbReference type="HOGENOM" id="CLU_3346281_0_0_7"/>
<evidence type="ECO:0000313" key="1">
    <source>
        <dbReference type="EMBL" id="ABF91948.1"/>
    </source>
</evidence>
<evidence type="ECO:0000313" key="2">
    <source>
        <dbReference type="Proteomes" id="UP000002402"/>
    </source>
</evidence>
<accession>Q1DF13</accession>
<organism evidence="1 2">
    <name type="scientific">Myxococcus xanthus (strain DK1622)</name>
    <dbReference type="NCBI Taxonomy" id="246197"/>
    <lineage>
        <taxon>Bacteria</taxon>
        <taxon>Pseudomonadati</taxon>
        <taxon>Myxococcota</taxon>
        <taxon>Myxococcia</taxon>
        <taxon>Myxococcales</taxon>
        <taxon>Cystobacterineae</taxon>
        <taxon>Myxococcaceae</taxon>
        <taxon>Myxococcus</taxon>
    </lineage>
</organism>
<sequence length="37" mass="4252">MAQLPLLVLRWRPGPQATAHVTVYVFRVPCSVTRKYP</sequence>
<proteinExistence type="predicted"/>
<dbReference type="EnsemblBacteria" id="ABF91948">
    <property type="protein sequence ID" value="ABF91948"/>
    <property type="gene ID" value="MXAN_0490"/>
</dbReference>
<gene>
    <name evidence="1" type="ordered locus">MXAN_0490</name>
</gene>
<dbReference type="AlphaFoldDB" id="Q1DF13"/>
<protein>
    <submittedName>
        <fullName evidence="1">Uncharacterized protein</fullName>
    </submittedName>
</protein>
<name>Q1DF13_MYXXD</name>
<dbReference type="EMBL" id="CP000113">
    <property type="protein sequence ID" value="ABF91948.1"/>
    <property type="molecule type" value="Genomic_DNA"/>
</dbReference>